<proteinExistence type="predicted"/>
<dbReference type="Proteomes" id="UP000739565">
    <property type="component" value="Unassembled WGS sequence"/>
</dbReference>
<dbReference type="PROSITE" id="PS50828">
    <property type="entry name" value="SMR"/>
    <property type="match status" value="1"/>
</dbReference>
<dbReference type="Pfam" id="PF01713">
    <property type="entry name" value="Smr"/>
    <property type="match status" value="1"/>
</dbReference>
<evidence type="ECO:0000313" key="3">
    <source>
        <dbReference type="EMBL" id="MBZ1351608.1"/>
    </source>
</evidence>
<dbReference type="SMART" id="SM00463">
    <property type="entry name" value="SMR"/>
    <property type="match status" value="1"/>
</dbReference>
<dbReference type="InterPro" id="IPR036063">
    <property type="entry name" value="Smr_dom_sf"/>
</dbReference>
<evidence type="ECO:0000259" key="2">
    <source>
        <dbReference type="PROSITE" id="PS50828"/>
    </source>
</evidence>
<dbReference type="EMBL" id="JAHXRI010000010">
    <property type="protein sequence ID" value="MBZ1351608.1"/>
    <property type="molecule type" value="Genomic_DNA"/>
</dbReference>
<gene>
    <name evidence="3" type="ORF">KZZ10_13220</name>
</gene>
<organism evidence="3 4">
    <name type="scientific">Zwartia hollandica</name>
    <dbReference type="NCBI Taxonomy" id="324606"/>
    <lineage>
        <taxon>Bacteria</taxon>
        <taxon>Pseudomonadati</taxon>
        <taxon>Pseudomonadota</taxon>
        <taxon>Betaproteobacteria</taxon>
        <taxon>Burkholderiales</taxon>
        <taxon>Alcaligenaceae</taxon>
        <taxon>Zwartia</taxon>
    </lineage>
</organism>
<sequence length="221" mass="23406">MRSNKAGLADLKRLHAAAQAASKAEEERATIQKKQQQADIVASAADRQLFARMTEAVKPLAADPRILHRAASGQARGAELEQRRARAAGQAPEPALGLSDGLAGFAEDQSDLHWAAPGIGPDVQRQLRRAYWPVSAHLDLHGLNSDQARTALASFVAQSQGHGARCIRIVHGKGYGSQNGQPVLKSRVAHWLTQLPAVSAFASAPAAHGGQGALLVLIRLP</sequence>
<dbReference type="InterPro" id="IPR002625">
    <property type="entry name" value="Smr_dom"/>
</dbReference>
<feature type="region of interest" description="Disordered" evidence="1">
    <location>
        <begin position="1"/>
        <end position="35"/>
    </location>
</feature>
<protein>
    <submittedName>
        <fullName evidence="3">Smr/MutS family protein</fullName>
    </submittedName>
</protein>
<reference evidence="3" key="1">
    <citation type="submission" date="2021-07" db="EMBL/GenBank/DDBJ databases">
        <title>New genus and species of the family Alcaligenaceae.</title>
        <authorList>
            <person name="Hahn M.W."/>
        </authorList>
    </citation>
    <scope>NUCLEOTIDE SEQUENCE</scope>
    <source>
        <strain evidence="3">LF4-65</strain>
    </source>
</reference>
<dbReference type="PANTHER" id="PTHR35562">
    <property type="entry name" value="DNA ENDONUCLEASE SMRA-RELATED"/>
    <property type="match status" value="1"/>
</dbReference>
<dbReference type="AlphaFoldDB" id="A0A953NC43"/>
<comment type="caution">
    <text evidence="3">The sequence shown here is derived from an EMBL/GenBank/DDBJ whole genome shotgun (WGS) entry which is preliminary data.</text>
</comment>
<dbReference type="SUPFAM" id="SSF160443">
    <property type="entry name" value="SMR domain-like"/>
    <property type="match status" value="1"/>
</dbReference>
<feature type="domain" description="Smr" evidence="2">
    <location>
        <begin position="138"/>
        <end position="219"/>
    </location>
</feature>
<keyword evidence="4" id="KW-1185">Reference proteome</keyword>
<accession>A0A953NC43</accession>
<dbReference type="RefSeq" id="WP_259662000.1">
    <property type="nucleotide sequence ID" value="NZ_JAHXRI010000010.1"/>
</dbReference>
<evidence type="ECO:0000313" key="4">
    <source>
        <dbReference type="Proteomes" id="UP000739565"/>
    </source>
</evidence>
<name>A0A953NC43_9BURK</name>
<dbReference type="Gene3D" id="3.30.1370.110">
    <property type="match status" value="1"/>
</dbReference>
<evidence type="ECO:0000256" key="1">
    <source>
        <dbReference type="SAM" id="MobiDB-lite"/>
    </source>
</evidence>
<dbReference type="PANTHER" id="PTHR35562:SF2">
    <property type="entry name" value="DNA ENDONUCLEASE SMRA-RELATED"/>
    <property type="match status" value="1"/>
</dbReference>